<name>A0A914LM23_MELIC</name>
<sequence length="125" mass="14129">MDTSPPRNFRAATCHHYKSEEDCLTPRIVGQKSSGSWCQWTTLYGYQSCEWSPESITTHFCKPSKYCGGPFCYLYEGKCISAPLSCLSRVTHTSCEKSVVLNGKYCRWYNKGETHDNIGFSICGV</sequence>
<protein>
    <submittedName>
        <fullName evidence="2">Uncharacterized protein</fullName>
    </submittedName>
</protein>
<evidence type="ECO:0000313" key="1">
    <source>
        <dbReference type="Proteomes" id="UP000887563"/>
    </source>
</evidence>
<dbReference type="WBParaSite" id="Minc3s00630g15356">
    <property type="protein sequence ID" value="Minc3s00630g15356"/>
    <property type="gene ID" value="Minc3s00630g15356"/>
</dbReference>
<proteinExistence type="predicted"/>
<evidence type="ECO:0000313" key="2">
    <source>
        <dbReference type="WBParaSite" id="Minc3s00630g15356"/>
    </source>
</evidence>
<accession>A0A914LM23</accession>
<organism evidence="1 2">
    <name type="scientific">Meloidogyne incognita</name>
    <name type="common">Southern root-knot nematode worm</name>
    <name type="synonym">Oxyuris incognita</name>
    <dbReference type="NCBI Taxonomy" id="6306"/>
    <lineage>
        <taxon>Eukaryota</taxon>
        <taxon>Metazoa</taxon>
        <taxon>Ecdysozoa</taxon>
        <taxon>Nematoda</taxon>
        <taxon>Chromadorea</taxon>
        <taxon>Rhabditida</taxon>
        <taxon>Tylenchina</taxon>
        <taxon>Tylenchomorpha</taxon>
        <taxon>Tylenchoidea</taxon>
        <taxon>Meloidogynidae</taxon>
        <taxon>Meloidogyninae</taxon>
        <taxon>Meloidogyne</taxon>
        <taxon>Meloidogyne incognita group</taxon>
    </lineage>
</organism>
<keyword evidence="1" id="KW-1185">Reference proteome</keyword>
<dbReference type="Proteomes" id="UP000887563">
    <property type="component" value="Unplaced"/>
</dbReference>
<dbReference type="AlphaFoldDB" id="A0A914LM23"/>
<reference evidence="2" key="1">
    <citation type="submission" date="2022-11" db="UniProtKB">
        <authorList>
            <consortium name="WormBaseParasite"/>
        </authorList>
    </citation>
    <scope>IDENTIFICATION</scope>
</reference>